<dbReference type="CDD" id="cd14748">
    <property type="entry name" value="PBP2_UgpB"/>
    <property type="match status" value="1"/>
</dbReference>
<accession>A0AAC9RJ80</accession>
<dbReference type="EMBL" id="CP020559">
    <property type="protein sequence ID" value="ARE88084.1"/>
    <property type="molecule type" value="Genomic_DNA"/>
</dbReference>
<dbReference type="GO" id="GO:1901982">
    <property type="term" value="F:maltose binding"/>
    <property type="evidence" value="ECO:0007669"/>
    <property type="project" value="TreeGrafter"/>
</dbReference>
<dbReference type="PANTHER" id="PTHR30061">
    <property type="entry name" value="MALTOSE-BINDING PERIPLASMIC PROTEIN"/>
    <property type="match status" value="1"/>
</dbReference>
<gene>
    <name evidence="6" type="primary">ugpB_1</name>
    <name evidence="5" type="ORF">BJL90_17635</name>
    <name evidence="6" type="ORF">CLFO_24850</name>
</gene>
<dbReference type="SUPFAM" id="SSF53850">
    <property type="entry name" value="Periplasmic binding protein-like II"/>
    <property type="match status" value="1"/>
</dbReference>
<dbReference type="AlphaFoldDB" id="A0AAC9RJ80"/>
<evidence type="ECO:0000256" key="4">
    <source>
        <dbReference type="SAM" id="SignalP"/>
    </source>
</evidence>
<dbReference type="EMBL" id="CP017603">
    <property type="protein sequence ID" value="AOY77516.1"/>
    <property type="molecule type" value="Genomic_DNA"/>
</dbReference>
<dbReference type="GO" id="GO:0055052">
    <property type="term" value="C:ATP-binding cassette (ABC) transporter complex, substrate-binding subunit-containing"/>
    <property type="evidence" value="ECO:0007669"/>
    <property type="project" value="TreeGrafter"/>
</dbReference>
<dbReference type="GO" id="GO:0042956">
    <property type="term" value="P:maltodextrin transmembrane transport"/>
    <property type="evidence" value="ECO:0007669"/>
    <property type="project" value="TreeGrafter"/>
</dbReference>
<comment type="similarity">
    <text evidence="1">Belongs to the bacterial solute-binding protein 1 family.</text>
</comment>
<dbReference type="Proteomes" id="UP000192478">
    <property type="component" value="Chromosome"/>
</dbReference>
<name>A0AAC9RJ80_9CLOT</name>
<evidence type="ECO:0000313" key="5">
    <source>
        <dbReference type="EMBL" id="AOY77516.1"/>
    </source>
</evidence>
<keyword evidence="3 4" id="KW-0732">Signal</keyword>
<evidence type="ECO:0000256" key="1">
    <source>
        <dbReference type="ARBA" id="ARBA00008520"/>
    </source>
</evidence>
<dbReference type="Pfam" id="PF13416">
    <property type="entry name" value="SBP_bac_8"/>
    <property type="match status" value="1"/>
</dbReference>
<sequence length="449" mass="50328">MKKRVLIAVILVLSMLLSACGGSSENQEKPTAEVVKNEYGIATEITEPVVIEFWNSMTGVDGKILEEITDRFNEEHDMIEVKLVYQGGYRDLFEKLMASARAGQLPALSQIYSNRLSWYVNQGLVEALDPYMNHPEIGYTEEEVMDIIEAFRDDGVWNDTYYALPFNKSSQRLYYIQDMFDEAGIDVPTTWEELEKAAAILTKDLDGNGQKDIYGLVLQNDIATDIAPWVWQAGGKHMSDDEDTIFFESEATIEAISFINGLIQQDIARLAGEDGGSNIPFEQGRAAMAIASTSRIPSIRANITPGTNWGIAPLPAHKEDVQLYFGTNVTMFNTSEPEEKLAAFIYLKYLINTENAIYWAMNTGYLPIRYSVLEMEEFKAYGKENPIDVAGLEGIENGRQGERLIGAMSALDVLGEELEQLIHNRKTIDEALADAQRRGLQAIEQARRN</sequence>
<protein>
    <submittedName>
        <fullName evidence="5">ABC transporter substrate-binding protein</fullName>
    </submittedName>
    <submittedName>
        <fullName evidence="6">Sn-glycerol-3-phosphate-binding periplasmic protein UgpB</fullName>
    </submittedName>
</protein>
<dbReference type="Gene3D" id="3.40.190.10">
    <property type="entry name" value="Periplasmic binding protein-like II"/>
    <property type="match status" value="2"/>
</dbReference>
<keyword evidence="7" id="KW-1185">Reference proteome</keyword>
<dbReference type="PANTHER" id="PTHR30061:SF50">
    <property type="entry name" value="MALTOSE_MALTODEXTRIN-BINDING PERIPLASMIC PROTEIN"/>
    <property type="match status" value="1"/>
</dbReference>
<evidence type="ECO:0000256" key="2">
    <source>
        <dbReference type="ARBA" id="ARBA00022448"/>
    </source>
</evidence>
<evidence type="ECO:0000313" key="6">
    <source>
        <dbReference type="EMBL" id="ARE88084.1"/>
    </source>
</evidence>
<feature type="signal peptide" evidence="4">
    <location>
        <begin position="1"/>
        <end position="21"/>
    </location>
</feature>
<reference evidence="6 8" key="2">
    <citation type="submission" date="2017-03" db="EMBL/GenBank/DDBJ databases">
        <title>Complete sequence of Clostridium formicaceticum DSM 92.</title>
        <authorList>
            <person name="Poehlein A."/>
            <person name="Karl M."/>
            <person name="Bengelsdorf F.R."/>
            <person name="Duerre P."/>
            <person name="Daniel R."/>
        </authorList>
    </citation>
    <scope>NUCLEOTIDE SEQUENCE [LARGE SCALE GENOMIC DNA]</scope>
    <source>
        <strain evidence="6 8">DSM 92</strain>
    </source>
</reference>
<evidence type="ECO:0000256" key="3">
    <source>
        <dbReference type="ARBA" id="ARBA00022729"/>
    </source>
</evidence>
<reference evidence="5 7" key="1">
    <citation type="submission" date="2016-10" db="EMBL/GenBank/DDBJ databases">
        <title>Complete Genome Sequence of Acetogen Clostridium formicoaceticum ATCC 27076.</title>
        <authorList>
            <person name="Bao T."/>
            <person name="Cheng C."/>
            <person name="Zhao J."/>
            <person name="Yang S.-T."/>
            <person name="Wang J."/>
            <person name="Wang M."/>
        </authorList>
    </citation>
    <scope>NUCLEOTIDE SEQUENCE [LARGE SCALE GENOMIC DNA]</scope>
    <source>
        <strain evidence="5 7">ATCC 27076</strain>
    </source>
</reference>
<dbReference type="InterPro" id="IPR006059">
    <property type="entry name" value="SBP"/>
</dbReference>
<dbReference type="RefSeq" id="WP_070971121.1">
    <property type="nucleotide sequence ID" value="NZ_CP017603.1"/>
</dbReference>
<dbReference type="Proteomes" id="UP000177894">
    <property type="component" value="Chromosome"/>
</dbReference>
<organism evidence="6 8">
    <name type="scientific">Clostridium formicaceticum</name>
    <dbReference type="NCBI Taxonomy" id="1497"/>
    <lineage>
        <taxon>Bacteria</taxon>
        <taxon>Bacillati</taxon>
        <taxon>Bacillota</taxon>
        <taxon>Clostridia</taxon>
        <taxon>Eubacteriales</taxon>
        <taxon>Clostridiaceae</taxon>
        <taxon>Clostridium</taxon>
    </lineage>
</organism>
<evidence type="ECO:0000313" key="8">
    <source>
        <dbReference type="Proteomes" id="UP000192478"/>
    </source>
</evidence>
<proteinExistence type="inferred from homology"/>
<evidence type="ECO:0000313" key="7">
    <source>
        <dbReference type="Proteomes" id="UP000177894"/>
    </source>
</evidence>
<dbReference type="KEGG" id="cfm:BJL90_17635"/>
<dbReference type="PROSITE" id="PS51257">
    <property type="entry name" value="PROKAR_LIPOPROTEIN"/>
    <property type="match status" value="1"/>
</dbReference>
<dbReference type="GO" id="GO:0015768">
    <property type="term" value="P:maltose transport"/>
    <property type="evidence" value="ECO:0007669"/>
    <property type="project" value="TreeGrafter"/>
</dbReference>
<keyword evidence="2" id="KW-0813">Transport</keyword>
<feature type="chain" id="PRO_5042158694" evidence="4">
    <location>
        <begin position="22"/>
        <end position="449"/>
    </location>
</feature>